<gene>
    <name evidence="7" type="ORF">SAMN05444171_6624</name>
</gene>
<evidence type="ECO:0000259" key="6">
    <source>
        <dbReference type="Pfam" id="PF01694"/>
    </source>
</evidence>
<dbReference type="SUPFAM" id="SSF144091">
    <property type="entry name" value="Rhomboid-like"/>
    <property type="match status" value="1"/>
</dbReference>
<feature type="transmembrane region" description="Helical" evidence="5">
    <location>
        <begin position="69"/>
        <end position="93"/>
    </location>
</feature>
<dbReference type="EMBL" id="FNTI01000001">
    <property type="protein sequence ID" value="SEE20024.1"/>
    <property type="molecule type" value="Genomic_DNA"/>
</dbReference>
<comment type="subcellular location">
    <subcellularLocation>
        <location evidence="1">Membrane</location>
        <topology evidence="1">Multi-pass membrane protein</topology>
    </subcellularLocation>
</comment>
<feature type="transmembrane region" description="Helical" evidence="5">
    <location>
        <begin position="12"/>
        <end position="30"/>
    </location>
</feature>
<evidence type="ECO:0000256" key="3">
    <source>
        <dbReference type="ARBA" id="ARBA00022989"/>
    </source>
</evidence>
<dbReference type="RefSeq" id="WP_079586867.1">
    <property type="nucleotide sequence ID" value="NZ_FNTI01000001.1"/>
</dbReference>
<feature type="domain" description="Peptidase S54 rhomboid" evidence="6">
    <location>
        <begin position="70"/>
        <end position="94"/>
    </location>
</feature>
<keyword evidence="2 5" id="KW-0812">Transmembrane</keyword>
<evidence type="ECO:0000256" key="5">
    <source>
        <dbReference type="SAM" id="Phobius"/>
    </source>
</evidence>
<accession>A0A1M7GI53</accession>
<dbReference type="OrthoDB" id="9813074at2"/>
<evidence type="ECO:0000256" key="2">
    <source>
        <dbReference type="ARBA" id="ARBA00022692"/>
    </source>
</evidence>
<dbReference type="Gene3D" id="1.20.1540.10">
    <property type="entry name" value="Rhomboid-like"/>
    <property type="match status" value="1"/>
</dbReference>
<dbReference type="Proteomes" id="UP000183208">
    <property type="component" value="Unassembled WGS sequence"/>
</dbReference>
<keyword evidence="3 5" id="KW-1133">Transmembrane helix</keyword>
<evidence type="ECO:0000313" key="8">
    <source>
        <dbReference type="Proteomes" id="UP000183208"/>
    </source>
</evidence>
<evidence type="ECO:0000256" key="4">
    <source>
        <dbReference type="ARBA" id="ARBA00023136"/>
    </source>
</evidence>
<name>A0A1M7GI53_9BRAD</name>
<sequence length="95" mass="10951">MIPIRNAVPSRYPPLVTWILIATNCLVFLFQDSLSPDELELFLRQFALIPARYSEAFASGESDLAAVDFVPFFTMMFLHGGWLHLILNMWTLWLC</sequence>
<dbReference type="AlphaFoldDB" id="A0A1M7GI53"/>
<dbReference type="Pfam" id="PF01694">
    <property type="entry name" value="Rhomboid"/>
    <property type="match status" value="1"/>
</dbReference>
<dbReference type="GO" id="GO:0016020">
    <property type="term" value="C:membrane"/>
    <property type="evidence" value="ECO:0007669"/>
    <property type="project" value="UniProtKB-SubCell"/>
</dbReference>
<organism evidence="7 8">
    <name type="scientific">Bradyrhizobium lablabi</name>
    <dbReference type="NCBI Taxonomy" id="722472"/>
    <lineage>
        <taxon>Bacteria</taxon>
        <taxon>Pseudomonadati</taxon>
        <taxon>Pseudomonadota</taxon>
        <taxon>Alphaproteobacteria</taxon>
        <taxon>Hyphomicrobiales</taxon>
        <taxon>Nitrobacteraceae</taxon>
        <taxon>Bradyrhizobium</taxon>
    </lineage>
</organism>
<dbReference type="InterPro" id="IPR022764">
    <property type="entry name" value="Peptidase_S54_rhomboid_dom"/>
</dbReference>
<dbReference type="GO" id="GO:0004252">
    <property type="term" value="F:serine-type endopeptidase activity"/>
    <property type="evidence" value="ECO:0007669"/>
    <property type="project" value="InterPro"/>
</dbReference>
<protein>
    <submittedName>
        <fullName evidence="7">Rhomboid family protein</fullName>
    </submittedName>
</protein>
<keyword evidence="4 5" id="KW-0472">Membrane</keyword>
<dbReference type="InterPro" id="IPR035952">
    <property type="entry name" value="Rhomboid-like_sf"/>
</dbReference>
<evidence type="ECO:0000256" key="1">
    <source>
        <dbReference type="ARBA" id="ARBA00004141"/>
    </source>
</evidence>
<proteinExistence type="predicted"/>
<reference evidence="7 8" key="1">
    <citation type="submission" date="2016-10" db="EMBL/GenBank/DDBJ databases">
        <authorList>
            <person name="de Groot N.N."/>
        </authorList>
    </citation>
    <scope>NUCLEOTIDE SEQUENCE [LARGE SCALE GENOMIC DNA]</scope>
    <source>
        <strain evidence="7 8">GAS522</strain>
    </source>
</reference>
<evidence type="ECO:0000313" key="7">
    <source>
        <dbReference type="EMBL" id="SEE20024.1"/>
    </source>
</evidence>